<feature type="repeat" description="WD" evidence="3">
    <location>
        <begin position="505"/>
        <end position="543"/>
    </location>
</feature>
<dbReference type="Proteomes" id="UP000245609">
    <property type="component" value="Unassembled WGS sequence"/>
</dbReference>
<comment type="caution">
    <text evidence="4">The sequence shown here is derived from an EMBL/GenBank/DDBJ whole genome shotgun (WGS) entry which is preliminary data.</text>
</comment>
<evidence type="ECO:0000256" key="2">
    <source>
        <dbReference type="ARBA" id="ARBA00022737"/>
    </source>
</evidence>
<proteinExistence type="predicted"/>
<keyword evidence="1 3" id="KW-0853">WD repeat</keyword>
<dbReference type="InterPro" id="IPR001680">
    <property type="entry name" value="WD40_rpt"/>
</dbReference>
<dbReference type="Pfam" id="PF00400">
    <property type="entry name" value="WD40"/>
    <property type="match status" value="3"/>
</dbReference>
<feature type="repeat" description="WD" evidence="3">
    <location>
        <begin position="107"/>
        <end position="148"/>
    </location>
</feature>
<dbReference type="SUPFAM" id="SSF50978">
    <property type="entry name" value="WD40 repeat-like"/>
    <property type="match status" value="2"/>
</dbReference>
<dbReference type="Gene3D" id="2.130.10.10">
    <property type="entry name" value="YVTN repeat-like/Quinoprotein amine dehydrogenase"/>
    <property type="match status" value="2"/>
</dbReference>
<name>A0A2T9Y4F6_9FUNG</name>
<evidence type="ECO:0000256" key="3">
    <source>
        <dbReference type="PROSITE-ProRule" id="PRU00221"/>
    </source>
</evidence>
<dbReference type="PANTHER" id="PTHR19856">
    <property type="entry name" value="WD-REPEATCONTAINING PROTEIN WDR1"/>
    <property type="match status" value="1"/>
</dbReference>
<dbReference type="PROSITE" id="PS50294">
    <property type="entry name" value="WD_REPEATS_REGION"/>
    <property type="match status" value="2"/>
</dbReference>
<dbReference type="STRING" id="133381.A0A2T9Y4F6"/>
<dbReference type="GO" id="GO:0051015">
    <property type="term" value="F:actin filament binding"/>
    <property type="evidence" value="ECO:0007669"/>
    <property type="project" value="TreeGrafter"/>
</dbReference>
<dbReference type="GO" id="GO:0030042">
    <property type="term" value="P:actin filament depolymerization"/>
    <property type="evidence" value="ECO:0007669"/>
    <property type="project" value="TreeGrafter"/>
</dbReference>
<dbReference type="InterPro" id="IPR019775">
    <property type="entry name" value="WD40_repeat_CS"/>
</dbReference>
<dbReference type="InterPro" id="IPR036322">
    <property type="entry name" value="WD40_repeat_dom_sf"/>
</dbReference>
<dbReference type="EMBL" id="MBFS01003339">
    <property type="protein sequence ID" value="PVU87220.1"/>
    <property type="molecule type" value="Genomic_DNA"/>
</dbReference>
<dbReference type="PROSITE" id="PS00678">
    <property type="entry name" value="WD_REPEATS_1"/>
    <property type="match status" value="1"/>
</dbReference>
<dbReference type="PANTHER" id="PTHR19856:SF0">
    <property type="entry name" value="WD REPEAT-CONTAINING PROTEIN 1"/>
    <property type="match status" value="1"/>
</dbReference>
<dbReference type="InterPro" id="IPR011044">
    <property type="entry name" value="Quino_amine_DH_bsu"/>
</dbReference>
<keyword evidence="2" id="KW-0677">Repeat</keyword>
<dbReference type="SMART" id="SM00320">
    <property type="entry name" value="WD40"/>
    <property type="match status" value="10"/>
</dbReference>
<dbReference type="InterPro" id="IPR015943">
    <property type="entry name" value="WD40/YVTN_repeat-like_dom_sf"/>
</dbReference>
<evidence type="ECO:0000313" key="5">
    <source>
        <dbReference type="Proteomes" id="UP000245609"/>
    </source>
</evidence>
<reference evidence="4 5" key="1">
    <citation type="journal article" date="2018" name="MBio">
        <title>Comparative Genomics Reveals the Core Gene Toolbox for the Fungus-Insect Symbiosis.</title>
        <authorList>
            <person name="Wang Y."/>
            <person name="Stata M."/>
            <person name="Wang W."/>
            <person name="Stajich J.E."/>
            <person name="White M.M."/>
            <person name="Moncalvo J.M."/>
        </authorList>
    </citation>
    <scope>NUCLEOTIDE SEQUENCE [LARGE SCALE GENOMIC DNA]</scope>
    <source>
        <strain evidence="4 5">SC-DP-2</strain>
    </source>
</reference>
<protein>
    <submittedName>
        <fullName evidence="4">Uncharacterized protein</fullName>
    </submittedName>
</protein>
<dbReference type="SUPFAM" id="SSF50969">
    <property type="entry name" value="YVTN repeat-like/Quinoprotein amine dehydrogenase"/>
    <property type="match status" value="1"/>
</dbReference>
<dbReference type="GO" id="GO:0030864">
    <property type="term" value="C:cortical actin cytoskeleton"/>
    <property type="evidence" value="ECO:0007669"/>
    <property type="project" value="TreeGrafter"/>
</dbReference>
<evidence type="ECO:0000256" key="1">
    <source>
        <dbReference type="ARBA" id="ARBA00022574"/>
    </source>
</evidence>
<dbReference type="AlphaFoldDB" id="A0A2T9Y4F6"/>
<sequence length="579" mass="63884">MGNVKIWDAINDEHILKSEFKILSGPIKDICWDHESKRILVVGDGKDKFGHVFTFDSGNSVGTIDAHGLAITGCSLRPKRPFRAITCSHDKTMVFFHGVPYKFNKTLRDHTSFVNDVKYSNSGDYFVSVGSDKKIFLFDGLSGDLISEIGDQKTGHSGSVFGVSWSPDDQYILTSSADKTCKIWKVETKELIKTISVGDPSDTMNMQMGNLWTSDFIVSISLSGNINLLSMDSDVPFQIITGHQKPITSGSIANEKILYTGSYDGRIYILHYTLYFTFNYNPAFLFYDSQHSYYYYLLDALLEILNMLVLRNRSTDAIYDSPTLVDMPNQSSQVNSITVVSDDVLAIGTMNDKVSLFSTKSNTTNKEVKFNGAPKSVLSAVDGKQLIVQLSNNSVVTVSAIENDTTEPKMLIKDDATSIALHPKQLELAVGYSNNSVVVYALQKSSTGALLLGNEKYTISYNRREVTILEYSHNGKYLASGDGAGKIYVVEAESGNLVTNKWVFHTAAVLSMSWFSDNKHLVSGSLDSNVYVWDIDNPNSHIAGLRAHPTGVSKVFALGTDAFISCGSDAIIKKWKVVN</sequence>
<gene>
    <name evidence="4" type="ORF">BB560_006529</name>
</gene>
<keyword evidence="5" id="KW-1185">Reference proteome</keyword>
<accession>A0A2T9Y4F6</accession>
<feature type="repeat" description="WD" evidence="3">
    <location>
        <begin position="153"/>
        <end position="194"/>
    </location>
</feature>
<dbReference type="PROSITE" id="PS50082">
    <property type="entry name" value="WD_REPEATS_2"/>
    <property type="match status" value="3"/>
</dbReference>
<dbReference type="OrthoDB" id="2306at2759"/>
<evidence type="ECO:0000313" key="4">
    <source>
        <dbReference type="EMBL" id="PVU87220.1"/>
    </source>
</evidence>
<organism evidence="4 5">
    <name type="scientific">Smittium megazygosporum</name>
    <dbReference type="NCBI Taxonomy" id="133381"/>
    <lineage>
        <taxon>Eukaryota</taxon>
        <taxon>Fungi</taxon>
        <taxon>Fungi incertae sedis</taxon>
        <taxon>Zoopagomycota</taxon>
        <taxon>Kickxellomycotina</taxon>
        <taxon>Harpellomycetes</taxon>
        <taxon>Harpellales</taxon>
        <taxon>Legeriomycetaceae</taxon>
        <taxon>Smittium</taxon>
    </lineage>
</organism>